<protein>
    <submittedName>
        <fullName evidence="15">Disintegrin and metalloproteinase domain-containing protein 9-like</fullName>
    </submittedName>
</protein>
<dbReference type="Pfam" id="PF00200">
    <property type="entry name" value="Disintegrin"/>
    <property type="match status" value="1"/>
</dbReference>
<dbReference type="PANTHER" id="PTHR11905:SF136">
    <property type="entry name" value="DISINTEGRIN AND METALLOPROTEINASE DOMAIN-CONTAINING PROTEIN 9"/>
    <property type="match status" value="1"/>
</dbReference>
<evidence type="ECO:0000256" key="10">
    <source>
        <dbReference type="SAM" id="Phobius"/>
    </source>
</evidence>
<evidence type="ECO:0000256" key="5">
    <source>
        <dbReference type="ARBA" id="ARBA00023157"/>
    </source>
</evidence>
<dbReference type="FunFam" id="4.10.70.10:FF:000001">
    <property type="entry name" value="Disintegrin and metalloproteinase domain-containing protein 22"/>
    <property type="match status" value="1"/>
</dbReference>
<keyword evidence="7" id="KW-0245">EGF-like domain</keyword>
<dbReference type="GO" id="GO:0046872">
    <property type="term" value="F:metal ion binding"/>
    <property type="evidence" value="ECO:0007669"/>
    <property type="project" value="UniProtKB-KW"/>
</dbReference>
<evidence type="ECO:0000256" key="1">
    <source>
        <dbReference type="ARBA" id="ARBA00004479"/>
    </source>
</evidence>
<evidence type="ECO:0000256" key="6">
    <source>
        <dbReference type="PROSITE-ProRule" id="PRU00068"/>
    </source>
</evidence>
<dbReference type="InterPro" id="IPR002870">
    <property type="entry name" value="Peptidase_M12B_N"/>
</dbReference>
<dbReference type="InterPro" id="IPR001590">
    <property type="entry name" value="Peptidase_M12B"/>
</dbReference>
<dbReference type="PROSITE" id="PS01186">
    <property type="entry name" value="EGF_2"/>
    <property type="match status" value="1"/>
</dbReference>
<dbReference type="SUPFAM" id="SSF55486">
    <property type="entry name" value="Metalloproteases ('zincins'), catalytic domain"/>
    <property type="match status" value="1"/>
</dbReference>
<feature type="compositionally biased region" description="Polar residues" evidence="9">
    <location>
        <begin position="757"/>
        <end position="769"/>
    </location>
</feature>
<proteinExistence type="predicted"/>
<evidence type="ECO:0000256" key="2">
    <source>
        <dbReference type="ARBA" id="ARBA00022692"/>
    </source>
</evidence>
<keyword evidence="5 7" id="KW-1015">Disulfide bond</keyword>
<dbReference type="Pfam" id="PF01562">
    <property type="entry name" value="Pep_M12B_propep"/>
    <property type="match status" value="1"/>
</dbReference>
<dbReference type="Pfam" id="PF01421">
    <property type="entry name" value="Reprolysin"/>
    <property type="match status" value="1"/>
</dbReference>
<dbReference type="InterPro" id="IPR006586">
    <property type="entry name" value="ADAM_Cys-rich"/>
</dbReference>
<dbReference type="InterPro" id="IPR034027">
    <property type="entry name" value="Reprolysin_adamalysin"/>
</dbReference>
<gene>
    <name evidence="15" type="primary">adam9b</name>
</gene>
<dbReference type="SUPFAM" id="SSF57552">
    <property type="entry name" value="Blood coagulation inhibitor (disintegrin)"/>
    <property type="match status" value="1"/>
</dbReference>
<reference evidence="15" key="3">
    <citation type="submission" date="2025-09" db="UniProtKB">
        <authorList>
            <consortium name="Ensembl"/>
        </authorList>
    </citation>
    <scope>IDENTIFICATION</scope>
</reference>
<evidence type="ECO:0000259" key="14">
    <source>
        <dbReference type="PROSITE" id="PS50215"/>
    </source>
</evidence>
<feature type="chain" id="PRO_5034583837" evidence="11">
    <location>
        <begin position="24"/>
        <end position="807"/>
    </location>
</feature>
<evidence type="ECO:0000259" key="13">
    <source>
        <dbReference type="PROSITE" id="PS50214"/>
    </source>
</evidence>
<dbReference type="SMART" id="SM00608">
    <property type="entry name" value="ACR"/>
    <property type="match status" value="1"/>
</dbReference>
<dbReference type="PRINTS" id="PR00289">
    <property type="entry name" value="DISINTEGRIN"/>
</dbReference>
<dbReference type="GO" id="GO:0006508">
    <property type="term" value="P:proteolysis"/>
    <property type="evidence" value="ECO:0007669"/>
    <property type="project" value="InterPro"/>
</dbReference>
<feature type="binding site" evidence="8">
    <location>
        <position position="366"/>
    </location>
    <ligand>
        <name>Zn(2+)</name>
        <dbReference type="ChEBI" id="CHEBI:29105"/>
        <note>catalytic</note>
    </ligand>
</feature>
<feature type="domain" description="Peptidase M12B" evidence="14">
    <location>
        <begin position="219"/>
        <end position="414"/>
    </location>
</feature>
<dbReference type="GeneTree" id="ENSGT00940000166847"/>
<comment type="caution">
    <text evidence="7">Lacks conserved residue(s) required for the propagation of feature annotation.</text>
</comment>
<name>A0A8C4X8K9_ERPCA</name>
<dbReference type="PROSITE" id="PS50215">
    <property type="entry name" value="ADAM_MEPRO"/>
    <property type="match status" value="1"/>
</dbReference>
<feature type="active site" evidence="8">
    <location>
        <position position="357"/>
    </location>
</feature>
<dbReference type="PANTHER" id="PTHR11905">
    <property type="entry name" value="ADAM A DISINTEGRIN AND METALLOPROTEASE DOMAIN"/>
    <property type="match status" value="1"/>
</dbReference>
<keyword evidence="11" id="KW-0732">Signal</keyword>
<evidence type="ECO:0000313" key="15">
    <source>
        <dbReference type="Ensembl" id="ENSECRP00000013541.1"/>
    </source>
</evidence>
<dbReference type="CDD" id="cd04269">
    <property type="entry name" value="ZnMc_adamalysin_II_like"/>
    <property type="match status" value="1"/>
</dbReference>
<feature type="domain" description="EGF-like" evidence="12">
    <location>
        <begin position="643"/>
        <end position="677"/>
    </location>
</feature>
<feature type="signal peptide" evidence="11">
    <location>
        <begin position="1"/>
        <end position="23"/>
    </location>
</feature>
<feature type="binding site" evidence="8">
    <location>
        <position position="360"/>
    </location>
    <ligand>
        <name>Zn(2+)</name>
        <dbReference type="ChEBI" id="CHEBI:29105"/>
        <note>catalytic</note>
    </ligand>
</feature>
<feature type="compositionally biased region" description="Pro residues" evidence="9">
    <location>
        <begin position="783"/>
        <end position="794"/>
    </location>
</feature>
<reference evidence="15" key="2">
    <citation type="submission" date="2025-08" db="UniProtKB">
        <authorList>
            <consortium name="Ensembl"/>
        </authorList>
    </citation>
    <scope>IDENTIFICATION</scope>
</reference>
<evidence type="ECO:0000256" key="11">
    <source>
        <dbReference type="SAM" id="SignalP"/>
    </source>
</evidence>
<evidence type="ECO:0000259" key="12">
    <source>
        <dbReference type="PROSITE" id="PS50026"/>
    </source>
</evidence>
<evidence type="ECO:0000256" key="4">
    <source>
        <dbReference type="ARBA" id="ARBA00023136"/>
    </source>
</evidence>
<evidence type="ECO:0000256" key="8">
    <source>
        <dbReference type="PROSITE-ProRule" id="PRU00276"/>
    </source>
</evidence>
<feature type="disulfide bond" evidence="7">
    <location>
        <begin position="667"/>
        <end position="676"/>
    </location>
</feature>
<evidence type="ECO:0000313" key="16">
    <source>
        <dbReference type="Proteomes" id="UP000694620"/>
    </source>
</evidence>
<feature type="disulfide bond" evidence="6">
    <location>
        <begin position="480"/>
        <end position="500"/>
    </location>
</feature>
<dbReference type="InterPro" id="IPR036436">
    <property type="entry name" value="Disintegrin_dom_sf"/>
</dbReference>
<dbReference type="FunFam" id="3.40.390.10:FF:000002">
    <property type="entry name" value="Disintegrin and metalloproteinase domain-containing protein 22"/>
    <property type="match status" value="1"/>
</dbReference>
<keyword evidence="8" id="KW-0862">Zinc</keyword>
<evidence type="ECO:0000256" key="3">
    <source>
        <dbReference type="ARBA" id="ARBA00022989"/>
    </source>
</evidence>
<reference evidence="15" key="1">
    <citation type="submission" date="2021-06" db="EMBL/GenBank/DDBJ databases">
        <authorList>
            <consortium name="Wellcome Sanger Institute Data Sharing"/>
        </authorList>
    </citation>
    <scope>NUCLEOTIDE SEQUENCE [LARGE SCALE GENOMIC DNA]</scope>
</reference>
<keyword evidence="2 10" id="KW-0812">Transmembrane</keyword>
<keyword evidence="4 10" id="KW-0472">Membrane</keyword>
<dbReference type="PROSITE" id="PS00427">
    <property type="entry name" value="DISINTEGRIN_1"/>
    <property type="match status" value="1"/>
</dbReference>
<keyword evidence="3 10" id="KW-1133">Transmembrane helix</keyword>
<dbReference type="SMART" id="SM00050">
    <property type="entry name" value="DISIN"/>
    <property type="match status" value="1"/>
</dbReference>
<evidence type="ECO:0000256" key="9">
    <source>
        <dbReference type="SAM" id="MobiDB-lite"/>
    </source>
</evidence>
<feature type="transmembrane region" description="Helical" evidence="10">
    <location>
        <begin position="699"/>
        <end position="719"/>
    </location>
</feature>
<keyword evidence="8" id="KW-0479">Metal-binding</keyword>
<evidence type="ECO:0000256" key="7">
    <source>
        <dbReference type="PROSITE-ProRule" id="PRU00076"/>
    </source>
</evidence>
<dbReference type="InterPro" id="IPR018358">
    <property type="entry name" value="Disintegrin_CS"/>
</dbReference>
<dbReference type="Proteomes" id="UP000694620">
    <property type="component" value="Chromosome 2"/>
</dbReference>
<organism evidence="15 16">
    <name type="scientific">Erpetoichthys calabaricus</name>
    <name type="common">Rope fish</name>
    <name type="synonym">Calamoichthys calabaricus</name>
    <dbReference type="NCBI Taxonomy" id="27687"/>
    <lineage>
        <taxon>Eukaryota</taxon>
        <taxon>Metazoa</taxon>
        <taxon>Chordata</taxon>
        <taxon>Craniata</taxon>
        <taxon>Vertebrata</taxon>
        <taxon>Euteleostomi</taxon>
        <taxon>Actinopterygii</taxon>
        <taxon>Polypteriformes</taxon>
        <taxon>Polypteridae</taxon>
        <taxon>Erpetoichthys</taxon>
    </lineage>
</organism>
<dbReference type="Ensembl" id="ENSECRT00000013775.1">
    <property type="protein sequence ID" value="ENSECRP00000013541.1"/>
    <property type="gene ID" value="ENSECRG00000009032.1"/>
</dbReference>
<dbReference type="Gene3D" id="3.40.390.10">
    <property type="entry name" value="Collagenase (Catalytic Domain)"/>
    <property type="match status" value="1"/>
</dbReference>
<dbReference type="GO" id="GO:0004222">
    <property type="term" value="F:metalloendopeptidase activity"/>
    <property type="evidence" value="ECO:0007669"/>
    <property type="project" value="InterPro"/>
</dbReference>
<dbReference type="Pfam" id="PF08516">
    <property type="entry name" value="ADAM_CR"/>
    <property type="match status" value="1"/>
</dbReference>
<dbReference type="InterPro" id="IPR024079">
    <property type="entry name" value="MetalloPept_cat_dom_sf"/>
</dbReference>
<dbReference type="InterPro" id="IPR000742">
    <property type="entry name" value="EGF"/>
</dbReference>
<accession>A0A8C4X8K9</accession>
<feature type="binding site" evidence="8">
    <location>
        <position position="356"/>
    </location>
    <ligand>
        <name>Zn(2+)</name>
        <dbReference type="ChEBI" id="CHEBI:29105"/>
        <note>catalytic</note>
    </ligand>
</feature>
<dbReference type="Gene3D" id="4.10.70.10">
    <property type="entry name" value="Disintegrin domain"/>
    <property type="match status" value="1"/>
</dbReference>
<feature type="region of interest" description="Disordered" evidence="9">
    <location>
        <begin position="734"/>
        <end position="807"/>
    </location>
</feature>
<dbReference type="PROSITE" id="PS50214">
    <property type="entry name" value="DISINTEGRIN_2"/>
    <property type="match status" value="1"/>
</dbReference>
<keyword evidence="16" id="KW-1185">Reference proteome</keyword>
<dbReference type="PROSITE" id="PS50026">
    <property type="entry name" value="EGF_3"/>
    <property type="match status" value="1"/>
</dbReference>
<dbReference type="InterPro" id="IPR001762">
    <property type="entry name" value="Disintegrin_dom"/>
</dbReference>
<comment type="subcellular location">
    <subcellularLocation>
        <location evidence="1">Membrane</location>
        <topology evidence="1">Single-pass type I membrane protein</topology>
    </subcellularLocation>
</comment>
<feature type="domain" description="Disintegrin" evidence="13">
    <location>
        <begin position="422"/>
        <end position="508"/>
    </location>
</feature>
<dbReference type="GO" id="GO:0005886">
    <property type="term" value="C:plasma membrane"/>
    <property type="evidence" value="ECO:0007669"/>
    <property type="project" value="TreeGrafter"/>
</dbReference>
<dbReference type="AlphaFoldDB" id="A0A8C4X8K9"/>
<sequence>MPKLWTLHIILLLSLFFSGFSRAETLKEKVSKLVTYSIVIPEIVTERVRRDTGDSSDFFKIPDEDKLSYSLPIEDVTHLIHLDKNKGFLSEDYTRYTYDKNGNLQTSNPELQRHCHYRGFVEGVKDSLVILSTCAGLSGLIFIDNKTYVIEPITESSINEHLLYEMQQMRHKHCGTTNINPEVKHKDEPSVHGTTNYKDSLDFITEHLRKKREVLAQTYYVEFVFVVDNTRYKFMNSNATAVENQMTSMANILDVLYQQLNIRVVPGGLGNMAGTNYINVTNTAGNVYWDLLSSGERMTLTTQEPRNDAAHLIIGQSYGGILGMAFVSSICSPSTSGGISSFTDNDVAFVASVVAHELGHNLGMLHDNTNTSSCYGNFIMTPYATNSKVFSNCSEDFFQTLIMNGGGQCLKNIPPPSEVYTAPSCGNNILESGEECDCGTPQECQNVCCNAKTCKFMPGAYCAAGACCQNCQISVAGTPCRPAVDVCDFPEFCNGSSAFCPFDTYVMNGYPCANNTTYCYNGICQTFDYQCQQLFTSAAKKAPDTCYQIINTGGTNFGNCGPGNVKCAPQDVLCGKIQCINVDANNPPPGAFITTFNQNNVVCVNVFFDLGSDVPDPGYVHTGTGCGTGKACVNYKCTNASALGFSCDIKNNCSGNGVCDNLGNCYCNYGWAPPHCNTWGYGGSIDSGPTHIDTSVRDGLLIFFLLVVPVLSLIAILVFKRNAIKDKCCQKKSSNRYRAKTPEANRGPQTRPPPNKPSQNTVIQTSQSAAFDPSEEHTAYAPRYPPRPAAPPRPSGFNSHYEANIPA</sequence>